<dbReference type="Proteomes" id="UP000030013">
    <property type="component" value="Unassembled WGS sequence"/>
</dbReference>
<protein>
    <submittedName>
        <fullName evidence="2">Uncharacterized protein</fullName>
    </submittedName>
</protein>
<reference evidence="2 3" key="1">
    <citation type="submission" date="2013-08" db="EMBL/GenBank/DDBJ databases">
        <title>The genome sequence of Knoellia aerolata.</title>
        <authorList>
            <person name="Zhu W."/>
            <person name="Wang G."/>
        </authorList>
    </citation>
    <scope>NUCLEOTIDE SEQUENCE [LARGE SCALE GENOMIC DNA]</scope>
    <source>
        <strain evidence="2 3">DSM 18566</strain>
    </source>
</reference>
<dbReference type="AlphaFoldDB" id="A0A0A0JWE1"/>
<comment type="caution">
    <text evidence="2">The sequence shown here is derived from an EMBL/GenBank/DDBJ whole genome shotgun (WGS) entry which is preliminary data.</text>
</comment>
<feature type="region of interest" description="Disordered" evidence="1">
    <location>
        <begin position="1"/>
        <end position="21"/>
    </location>
</feature>
<evidence type="ECO:0000313" key="3">
    <source>
        <dbReference type="Proteomes" id="UP000030013"/>
    </source>
</evidence>
<name>A0A0A0JWE1_9MICO</name>
<organism evidence="2 3">
    <name type="scientific">Knoellia aerolata DSM 18566</name>
    <dbReference type="NCBI Taxonomy" id="1385519"/>
    <lineage>
        <taxon>Bacteria</taxon>
        <taxon>Bacillati</taxon>
        <taxon>Actinomycetota</taxon>
        <taxon>Actinomycetes</taxon>
        <taxon>Micrococcales</taxon>
        <taxon>Intrasporangiaceae</taxon>
        <taxon>Knoellia</taxon>
    </lineage>
</organism>
<gene>
    <name evidence="2" type="ORF">N801_07345</name>
</gene>
<keyword evidence="3" id="KW-1185">Reference proteome</keyword>
<evidence type="ECO:0000256" key="1">
    <source>
        <dbReference type="SAM" id="MobiDB-lite"/>
    </source>
</evidence>
<dbReference type="EMBL" id="AVPL01000017">
    <property type="protein sequence ID" value="KGN41493.1"/>
    <property type="molecule type" value="Genomic_DNA"/>
</dbReference>
<dbReference type="STRING" id="1385519.N801_07345"/>
<accession>A0A0A0JWE1</accession>
<sequence length="40" mass="4299">MDHAGSMAMRGGTRVTWARGPDDGRVVLRLASEVKRADGD</sequence>
<proteinExistence type="predicted"/>
<evidence type="ECO:0000313" key="2">
    <source>
        <dbReference type="EMBL" id="KGN41493.1"/>
    </source>
</evidence>